<evidence type="ECO:0000256" key="1">
    <source>
        <dbReference type="ARBA" id="ARBA00001933"/>
    </source>
</evidence>
<dbReference type="EMBL" id="RBTH01000070">
    <property type="protein sequence ID" value="RMT49731.1"/>
    <property type="molecule type" value="Genomic_DNA"/>
</dbReference>
<gene>
    <name evidence="4" type="ORF">ALP48_01382</name>
</gene>
<keyword evidence="3" id="KW-0456">Lyase</keyword>
<proteinExistence type="predicted"/>
<dbReference type="GO" id="GO:0006567">
    <property type="term" value="P:L-threonine catabolic process"/>
    <property type="evidence" value="ECO:0007669"/>
    <property type="project" value="TreeGrafter"/>
</dbReference>
<organism evidence="4 5">
    <name type="scientific">Pseudomonas syringae pv. solidagae</name>
    <dbReference type="NCBI Taxonomy" id="264458"/>
    <lineage>
        <taxon>Bacteria</taxon>
        <taxon>Pseudomonadati</taxon>
        <taxon>Pseudomonadota</taxon>
        <taxon>Gammaproteobacteria</taxon>
        <taxon>Pseudomonadales</taxon>
        <taxon>Pseudomonadaceae</taxon>
        <taxon>Pseudomonas</taxon>
        <taxon>Pseudomonas syringae</taxon>
    </lineage>
</organism>
<dbReference type="InterPro" id="IPR050147">
    <property type="entry name" value="Ser/Thr_Dehydratase"/>
</dbReference>
<comment type="caution">
    <text evidence="4">The sequence shown here is derived from an EMBL/GenBank/DDBJ whole genome shotgun (WGS) entry which is preliminary data.</text>
</comment>
<name>A0A0P9Z6H6_PSESX</name>
<dbReference type="InterPro" id="IPR036052">
    <property type="entry name" value="TrpB-like_PALP_sf"/>
</dbReference>
<dbReference type="InterPro" id="IPR001926">
    <property type="entry name" value="TrpB-like_PALP"/>
</dbReference>
<dbReference type="Gene3D" id="3.40.50.1100">
    <property type="match status" value="1"/>
</dbReference>
<dbReference type="Pfam" id="PF00291">
    <property type="entry name" value="PALP"/>
    <property type="match status" value="1"/>
</dbReference>
<dbReference type="GO" id="GO:0003941">
    <property type="term" value="F:L-serine ammonia-lyase activity"/>
    <property type="evidence" value="ECO:0007669"/>
    <property type="project" value="TreeGrafter"/>
</dbReference>
<sequence>MGHHTFEVCRHYVDEVITVSTDEICAAIKDIYDDTRSITEPSGALGVAGIKKYVEQHGVSGQTLVAIDSGANVNFDRLRHVAERAELGEGREAIIAVT</sequence>
<dbReference type="AlphaFoldDB" id="A0A0P9Z6H6"/>
<dbReference type="GO" id="GO:0006565">
    <property type="term" value="P:L-serine catabolic process"/>
    <property type="evidence" value="ECO:0007669"/>
    <property type="project" value="TreeGrafter"/>
</dbReference>
<feature type="non-terminal residue" evidence="4">
    <location>
        <position position="98"/>
    </location>
</feature>
<keyword evidence="2" id="KW-0663">Pyridoxal phosphate</keyword>
<protein>
    <submittedName>
        <fullName evidence="4">Threonine dehydratase</fullName>
    </submittedName>
</protein>
<dbReference type="Proteomes" id="UP000268096">
    <property type="component" value="Unassembled WGS sequence"/>
</dbReference>
<evidence type="ECO:0000313" key="4">
    <source>
        <dbReference type="EMBL" id="RMT49731.1"/>
    </source>
</evidence>
<dbReference type="PANTHER" id="PTHR48078">
    <property type="entry name" value="THREONINE DEHYDRATASE, MITOCHONDRIAL-RELATED"/>
    <property type="match status" value="1"/>
</dbReference>
<comment type="cofactor">
    <cofactor evidence="1">
        <name>pyridoxal 5'-phosphate</name>
        <dbReference type="ChEBI" id="CHEBI:597326"/>
    </cofactor>
</comment>
<dbReference type="GO" id="GO:0009097">
    <property type="term" value="P:isoleucine biosynthetic process"/>
    <property type="evidence" value="ECO:0007669"/>
    <property type="project" value="TreeGrafter"/>
</dbReference>
<dbReference type="PANTHER" id="PTHR48078:SF11">
    <property type="entry name" value="THREONINE DEHYDRATASE, MITOCHONDRIAL"/>
    <property type="match status" value="1"/>
</dbReference>
<evidence type="ECO:0000256" key="2">
    <source>
        <dbReference type="ARBA" id="ARBA00022898"/>
    </source>
</evidence>
<accession>A0A0P9Z6H6</accession>
<evidence type="ECO:0000313" key="5">
    <source>
        <dbReference type="Proteomes" id="UP000268096"/>
    </source>
</evidence>
<evidence type="ECO:0000256" key="3">
    <source>
        <dbReference type="ARBA" id="ARBA00023239"/>
    </source>
</evidence>
<dbReference type="GO" id="GO:0004794">
    <property type="term" value="F:threonine deaminase activity"/>
    <property type="evidence" value="ECO:0007669"/>
    <property type="project" value="TreeGrafter"/>
</dbReference>
<reference evidence="4 5" key="1">
    <citation type="submission" date="2018-08" db="EMBL/GenBank/DDBJ databases">
        <title>Recombination of ecologically and evolutionarily significant loci maintains genetic cohesion in the Pseudomonas syringae species complex.</title>
        <authorList>
            <person name="Dillon M."/>
            <person name="Thakur S."/>
            <person name="Almeida R.N.D."/>
            <person name="Weir B.S."/>
            <person name="Guttman D.S."/>
        </authorList>
    </citation>
    <scope>NUCLEOTIDE SEQUENCE [LARGE SCALE GENOMIC DNA]</scope>
    <source>
        <strain evidence="4 5">ICMP 16926</strain>
    </source>
</reference>
<dbReference type="SUPFAM" id="SSF53686">
    <property type="entry name" value="Tryptophan synthase beta subunit-like PLP-dependent enzymes"/>
    <property type="match status" value="1"/>
</dbReference>